<dbReference type="RefSeq" id="WP_338449952.1">
    <property type="nucleotide sequence ID" value="NZ_CP137640.1"/>
</dbReference>
<dbReference type="Pfam" id="PF04074">
    <property type="entry name" value="DUF386"/>
    <property type="match status" value="1"/>
</dbReference>
<keyword evidence="2" id="KW-1185">Reference proteome</keyword>
<dbReference type="EMBL" id="CP137640">
    <property type="protein sequence ID" value="WVX81022.1"/>
    <property type="molecule type" value="Genomic_DNA"/>
</dbReference>
<gene>
    <name evidence="1" type="ORF">R4Z09_28045</name>
</gene>
<dbReference type="InterPro" id="IPR004375">
    <property type="entry name" value="NanQ/TabA/YiaL"/>
</dbReference>
<reference evidence="1 2" key="1">
    <citation type="submission" date="2023-10" db="EMBL/GenBank/DDBJ databases">
        <title>Niallia locisalis sp.nov. isolated from a salt pond sample.</title>
        <authorList>
            <person name="Li X.-J."/>
            <person name="Dong L."/>
        </authorList>
    </citation>
    <scope>NUCLEOTIDE SEQUENCE [LARGE SCALE GENOMIC DNA]</scope>
    <source>
        <strain evidence="1 2">DSM 29761</strain>
    </source>
</reference>
<dbReference type="Proteomes" id="UP001357223">
    <property type="component" value="Chromosome"/>
</dbReference>
<evidence type="ECO:0000313" key="1">
    <source>
        <dbReference type="EMBL" id="WVX81022.1"/>
    </source>
</evidence>
<dbReference type="PANTHER" id="PTHR34986">
    <property type="entry name" value="EVOLVED BETA-GALACTOSIDASE SUBUNIT BETA"/>
    <property type="match status" value="1"/>
</dbReference>
<dbReference type="NCBIfam" id="TIGR00022">
    <property type="entry name" value="YhcH/YjgK/YiaL family protein"/>
    <property type="match status" value="1"/>
</dbReference>
<dbReference type="PANTHER" id="PTHR34986:SF1">
    <property type="entry name" value="PROTEIN YIAL"/>
    <property type="match status" value="1"/>
</dbReference>
<dbReference type="Gene3D" id="2.60.120.370">
    <property type="entry name" value="YhcH/YjgK/YiaL"/>
    <property type="match status" value="1"/>
</dbReference>
<name>A0ABZ2CGB9_9BACI</name>
<proteinExistence type="predicted"/>
<organism evidence="1 2">
    <name type="scientific">Niallia oryzisoli</name>
    <dbReference type="NCBI Taxonomy" id="1737571"/>
    <lineage>
        <taxon>Bacteria</taxon>
        <taxon>Bacillati</taxon>
        <taxon>Bacillota</taxon>
        <taxon>Bacilli</taxon>
        <taxon>Bacillales</taxon>
        <taxon>Bacillaceae</taxon>
        <taxon>Niallia</taxon>
    </lineage>
</organism>
<dbReference type="InterPro" id="IPR037012">
    <property type="entry name" value="NanQ/TabA/YiaL_sf"/>
</dbReference>
<accession>A0ABZ2CGB9</accession>
<sequence>MIIDKLSNAIMYDNLHPRLKKALDFLFENDLDSLEVGTYHIEENNVFVMIQEYETKLPEECRYESHYQYTDIQYVIKGQEKMGYTHIENAKVVEEYMDKDLMFLEANGDNFTVNEGFFAIFTPEDAHRPGMCVDQPQPIRKAVVKVLCD</sequence>
<dbReference type="SUPFAM" id="SSF51197">
    <property type="entry name" value="Clavaminate synthase-like"/>
    <property type="match status" value="1"/>
</dbReference>
<protein>
    <submittedName>
        <fullName evidence="1">YhcH/YjgK/YiaL family protein</fullName>
    </submittedName>
</protein>
<evidence type="ECO:0000313" key="2">
    <source>
        <dbReference type="Proteomes" id="UP001357223"/>
    </source>
</evidence>